<dbReference type="Pfam" id="PF19062">
    <property type="entry name" value="DUF5758"/>
    <property type="match status" value="1"/>
</dbReference>
<dbReference type="HOGENOM" id="CLU_088939_0_0_9"/>
<sequence>MFGANLRGADLSNANLSCASMDQMIWDIHTVFYPLQCPDSGSYIGYKKASGLVVELEIPADARRSSATSRKCRASKAKVLSITDINGNPAGGQVKSNYDPDFVYTIGEIVEVSDFDDDRWNECSTGIHHFITRAEAVIYK</sequence>
<accession>G9YN47</accession>
<comment type="caution">
    <text evidence="1">The sequence shown here is derived from an EMBL/GenBank/DDBJ whole genome shotgun (WGS) entry which is preliminary data.</text>
</comment>
<proteinExistence type="predicted"/>
<dbReference type="EMBL" id="AGCK01000060">
    <property type="protein sequence ID" value="EHM53674.1"/>
    <property type="molecule type" value="Genomic_DNA"/>
</dbReference>
<organism evidence="1 2">
    <name type="scientific">Flavonifractor plautii ATCC 29863</name>
    <dbReference type="NCBI Taxonomy" id="411475"/>
    <lineage>
        <taxon>Bacteria</taxon>
        <taxon>Bacillati</taxon>
        <taxon>Bacillota</taxon>
        <taxon>Clostridia</taxon>
        <taxon>Eubacteriales</taxon>
        <taxon>Oscillospiraceae</taxon>
        <taxon>Flavonifractor</taxon>
    </lineage>
</organism>
<dbReference type="Pfam" id="PF00805">
    <property type="entry name" value="Pentapeptide"/>
    <property type="match status" value="1"/>
</dbReference>
<evidence type="ECO:0000313" key="2">
    <source>
        <dbReference type="Proteomes" id="UP000004459"/>
    </source>
</evidence>
<evidence type="ECO:0008006" key="3">
    <source>
        <dbReference type="Google" id="ProtNLM"/>
    </source>
</evidence>
<protein>
    <recommendedName>
        <fullName evidence="3">Pentapeptide repeat protein</fullName>
    </recommendedName>
</protein>
<name>G9YN47_FLAPL</name>
<gene>
    <name evidence="1" type="ORF">HMPREF0372_00919</name>
</gene>
<dbReference type="PATRIC" id="fig|411475.3.peg.799"/>
<dbReference type="AlphaFoldDB" id="G9YN47"/>
<evidence type="ECO:0000313" key="1">
    <source>
        <dbReference type="EMBL" id="EHM53674.1"/>
    </source>
</evidence>
<dbReference type="InterPro" id="IPR001646">
    <property type="entry name" value="5peptide_repeat"/>
</dbReference>
<reference evidence="1 2" key="1">
    <citation type="submission" date="2011-08" db="EMBL/GenBank/DDBJ databases">
        <authorList>
            <person name="Weinstock G."/>
            <person name="Sodergren E."/>
            <person name="Clifton S."/>
            <person name="Fulton L."/>
            <person name="Fulton B."/>
            <person name="Courtney L."/>
            <person name="Fronick C."/>
            <person name="Harrison M."/>
            <person name="Strong C."/>
            <person name="Farmer C."/>
            <person name="Delahaunty K."/>
            <person name="Markovic C."/>
            <person name="Hall O."/>
            <person name="Minx P."/>
            <person name="Tomlinson C."/>
            <person name="Mitreva M."/>
            <person name="Hou S."/>
            <person name="Chen J."/>
            <person name="Wollam A."/>
            <person name="Pepin K.H."/>
            <person name="Johnson M."/>
            <person name="Bhonagiri V."/>
            <person name="Zhang X."/>
            <person name="Suruliraj S."/>
            <person name="Warren W."/>
            <person name="Chinwalla A."/>
            <person name="Mardis E.R."/>
            <person name="Wilson R.K."/>
        </authorList>
    </citation>
    <scope>NUCLEOTIDE SEQUENCE [LARGE SCALE GENOMIC DNA]</scope>
    <source>
        <strain evidence="1 2">ATCC 29863</strain>
    </source>
</reference>
<dbReference type="InterPro" id="IPR043919">
    <property type="entry name" value="DUF5758"/>
</dbReference>
<dbReference type="Proteomes" id="UP000004459">
    <property type="component" value="Unassembled WGS sequence"/>
</dbReference>